<feature type="compositionally biased region" description="Acidic residues" evidence="2">
    <location>
        <begin position="80"/>
        <end position="102"/>
    </location>
</feature>
<dbReference type="Pfam" id="PF03221">
    <property type="entry name" value="HTH_Tnp_Tc5"/>
    <property type="match status" value="1"/>
</dbReference>
<gene>
    <name evidence="4" type="ORF">OVA965_LOCUS39003</name>
    <name evidence="5" type="ORF">TMI583_LOCUS40242</name>
</gene>
<evidence type="ECO:0000313" key="5">
    <source>
        <dbReference type="EMBL" id="CAF4334366.1"/>
    </source>
</evidence>
<dbReference type="AlphaFoldDB" id="A0A8S2FTZ4"/>
<evidence type="ECO:0000259" key="3">
    <source>
        <dbReference type="PROSITE" id="PS51253"/>
    </source>
</evidence>
<dbReference type="InterPro" id="IPR006600">
    <property type="entry name" value="HTH_CenpB_DNA-bd_dom"/>
</dbReference>
<evidence type="ECO:0000256" key="2">
    <source>
        <dbReference type="SAM" id="MobiDB-lite"/>
    </source>
</evidence>
<accession>A0A8S2FTZ4</accession>
<dbReference type="SUPFAM" id="SSF46689">
    <property type="entry name" value="Homeodomain-like"/>
    <property type="match status" value="1"/>
</dbReference>
<dbReference type="Gene3D" id="1.10.10.60">
    <property type="entry name" value="Homeodomain-like"/>
    <property type="match status" value="1"/>
</dbReference>
<dbReference type="EMBL" id="CAJNOK010039540">
    <property type="protein sequence ID" value="CAF1545544.1"/>
    <property type="molecule type" value="Genomic_DNA"/>
</dbReference>
<reference evidence="4" key="1">
    <citation type="submission" date="2021-02" db="EMBL/GenBank/DDBJ databases">
        <authorList>
            <person name="Nowell W R."/>
        </authorList>
    </citation>
    <scope>NUCLEOTIDE SEQUENCE</scope>
</reference>
<name>A0A8S2FTZ4_9BILA</name>
<keyword evidence="1" id="KW-0238">DNA-binding</keyword>
<evidence type="ECO:0000313" key="4">
    <source>
        <dbReference type="EMBL" id="CAF1545544.1"/>
    </source>
</evidence>
<dbReference type="InterPro" id="IPR009057">
    <property type="entry name" value="Homeodomain-like_sf"/>
</dbReference>
<proteinExistence type="predicted"/>
<dbReference type="EMBL" id="CAJOBA010061925">
    <property type="protein sequence ID" value="CAF4334366.1"/>
    <property type="molecule type" value="Genomic_DNA"/>
</dbReference>
<dbReference type="GO" id="GO:0003677">
    <property type="term" value="F:DNA binding"/>
    <property type="evidence" value="ECO:0007669"/>
    <property type="project" value="UniProtKB-KW"/>
</dbReference>
<sequence>MINPSNVVKILADRVSTLLSLTRPTNSATIDTTSSITNHERQVAEHLCDTLASIVNSHSYTFEVEETLDHGLADDGLISEAEDENEDEASFDSDYRDEEENKEDALRTNFSLDYMIRAVDFYDAKDPTTGKRKRRWSTVKHKFRRIPHQKYIDRFRNYLEKHGTKKQKHEKIDDYVFDMFERARENALPVHDNDLRRWALKKAMDESLHSFVAAHHWLCSFKHKHDIISRKVTK</sequence>
<evidence type="ECO:0000256" key="1">
    <source>
        <dbReference type="ARBA" id="ARBA00023125"/>
    </source>
</evidence>
<feature type="non-terminal residue" evidence="4">
    <location>
        <position position="234"/>
    </location>
</feature>
<feature type="region of interest" description="Disordered" evidence="2">
    <location>
        <begin position="80"/>
        <end position="103"/>
    </location>
</feature>
<feature type="domain" description="HTH CENPB-type" evidence="3">
    <location>
        <begin position="160"/>
        <end position="231"/>
    </location>
</feature>
<evidence type="ECO:0000313" key="6">
    <source>
        <dbReference type="Proteomes" id="UP000677228"/>
    </source>
</evidence>
<comment type="caution">
    <text evidence="4">The sequence shown here is derived from an EMBL/GenBank/DDBJ whole genome shotgun (WGS) entry which is preliminary data.</text>
</comment>
<dbReference type="Proteomes" id="UP000682733">
    <property type="component" value="Unassembled WGS sequence"/>
</dbReference>
<organism evidence="4 6">
    <name type="scientific">Didymodactylos carnosus</name>
    <dbReference type="NCBI Taxonomy" id="1234261"/>
    <lineage>
        <taxon>Eukaryota</taxon>
        <taxon>Metazoa</taxon>
        <taxon>Spiralia</taxon>
        <taxon>Gnathifera</taxon>
        <taxon>Rotifera</taxon>
        <taxon>Eurotatoria</taxon>
        <taxon>Bdelloidea</taxon>
        <taxon>Philodinida</taxon>
        <taxon>Philodinidae</taxon>
        <taxon>Didymodactylos</taxon>
    </lineage>
</organism>
<dbReference type="Proteomes" id="UP000677228">
    <property type="component" value="Unassembled WGS sequence"/>
</dbReference>
<protein>
    <recommendedName>
        <fullName evidence="3">HTH CENPB-type domain-containing protein</fullName>
    </recommendedName>
</protein>
<dbReference type="PROSITE" id="PS51253">
    <property type="entry name" value="HTH_CENPB"/>
    <property type="match status" value="1"/>
</dbReference>